<organism evidence="3 4">
    <name type="scientific">Prosthecodimorpha staleyi</name>
    <dbReference type="NCBI Taxonomy" id="2840188"/>
    <lineage>
        <taxon>Bacteria</taxon>
        <taxon>Pseudomonadati</taxon>
        <taxon>Pseudomonadota</taxon>
        <taxon>Alphaproteobacteria</taxon>
        <taxon>Hyphomicrobiales</taxon>
        <taxon>Ancalomicrobiaceae</taxon>
        <taxon>Prosthecodimorpha</taxon>
    </lineage>
</organism>
<reference evidence="3 4" key="1">
    <citation type="submission" date="2021-06" db="EMBL/GenBank/DDBJ databases">
        <authorList>
            <person name="Grouzdev D.S."/>
            <person name="Koziaeva V."/>
        </authorList>
    </citation>
    <scope>NUCLEOTIDE SEQUENCE [LARGE SCALE GENOMIC DNA]</scope>
    <source>
        <strain evidence="3 4">22</strain>
    </source>
</reference>
<gene>
    <name evidence="3" type="ORF">KL771_07055</name>
</gene>
<sequence>MTADDRATSASAGSTTAAPDDAPRGGGMPGPDARMALGDGAKPPGQERPPVTVESLREIRAALGYGILFMVIGGLVFTLAGFGFTAMMGTSCFEGFCAYVPFLYFAPLGLIAGFVLGAKIGRAKARS</sequence>
<keyword evidence="4" id="KW-1185">Reference proteome</keyword>
<name>A0A947GAJ8_9HYPH</name>
<dbReference type="AlphaFoldDB" id="A0A947GAJ8"/>
<dbReference type="Proteomes" id="UP000766595">
    <property type="component" value="Unassembled WGS sequence"/>
</dbReference>
<keyword evidence="2" id="KW-1133">Transmembrane helix</keyword>
<protein>
    <submittedName>
        <fullName evidence="3">Uncharacterized protein</fullName>
    </submittedName>
</protein>
<feature type="transmembrane region" description="Helical" evidence="2">
    <location>
        <begin position="98"/>
        <end position="118"/>
    </location>
</feature>
<proteinExistence type="predicted"/>
<keyword evidence="2" id="KW-0472">Membrane</keyword>
<feature type="transmembrane region" description="Helical" evidence="2">
    <location>
        <begin position="62"/>
        <end position="86"/>
    </location>
</feature>
<evidence type="ECO:0000313" key="4">
    <source>
        <dbReference type="Proteomes" id="UP000766595"/>
    </source>
</evidence>
<evidence type="ECO:0000256" key="1">
    <source>
        <dbReference type="SAM" id="MobiDB-lite"/>
    </source>
</evidence>
<keyword evidence="2" id="KW-0812">Transmembrane</keyword>
<comment type="caution">
    <text evidence="3">The sequence shown here is derived from an EMBL/GenBank/DDBJ whole genome shotgun (WGS) entry which is preliminary data.</text>
</comment>
<accession>A0A947GAJ8</accession>
<feature type="region of interest" description="Disordered" evidence="1">
    <location>
        <begin position="1"/>
        <end position="52"/>
    </location>
</feature>
<evidence type="ECO:0000313" key="3">
    <source>
        <dbReference type="EMBL" id="MBT9289203.1"/>
    </source>
</evidence>
<feature type="compositionally biased region" description="Low complexity" evidence="1">
    <location>
        <begin position="8"/>
        <end position="20"/>
    </location>
</feature>
<evidence type="ECO:0000256" key="2">
    <source>
        <dbReference type="SAM" id="Phobius"/>
    </source>
</evidence>
<dbReference type="RefSeq" id="WP_261967845.1">
    <property type="nucleotide sequence ID" value="NZ_JAHHZF010000003.1"/>
</dbReference>
<dbReference type="EMBL" id="JAHHZF010000003">
    <property type="protein sequence ID" value="MBT9289203.1"/>
    <property type="molecule type" value="Genomic_DNA"/>
</dbReference>